<dbReference type="Gene3D" id="2.60.40.1120">
    <property type="entry name" value="Carboxypeptidase-like, regulatory domain"/>
    <property type="match status" value="1"/>
</dbReference>
<dbReference type="EMBL" id="BMKK01000007">
    <property type="protein sequence ID" value="GGD67678.1"/>
    <property type="molecule type" value="Genomic_DNA"/>
</dbReference>
<keyword evidence="13" id="KW-0675">Receptor</keyword>
<comment type="caution">
    <text evidence="13">The sequence shown here is derived from an EMBL/GenBank/DDBJ whole genome shotgun (WGS) entry which is preliminary data.</text>
</comment>
<evidence type="ECO:0000256" key="10">
    <source>
        <dbReference type="ARBA" id="ARBA00023237"/>
    </source>
</evidence>
<keyword evidence="10 11" id="KW-0998">Cell outer membrane</keyword>
<evidence type="ECO:0000313" key="13">
    <source>
        <dbReference type="EMBL" id="GGD67678.1"/>
    </source>
</evidence>
<dbReference type="Pfam" id="PF13715">
    <property type="entry name" value="CarbopepD_reg_2"/>
    <property type="match status" value="1"/>
</dbReference>
<evidence type="ECO:0000256" key="4">
    <source>
        <dbReference type="ARBA" id="ARBA00022496"/>
    </source>
</evidence>
<dbReference type="Gene3D" id="2.40.170.20">
    <property type="entry name" value="TonB-dependent receptor, beta-barrel domain"/>
    <property type="match status" value="1"/>
</dbReference>
<proteinExistence type="inferred from homology"/>
<evidence type="ECO:0000313" key="14">
    <source>
        <dbReference type="Proteomes" id="UP000609064"/>
    </source>
</evidence>
<dbReference type="InterPro" id="IPR036942">
    <property type="entry name" value="Beta-barrel_TonB_sf"/>
</dbReference>
<keyword evidence="4" id="KW-0410">Iron transport</keyword>
<evidence type="ECO:0000256" key="9">
    <source>
        <dbReference type="ARBA" id="ARBA00023136"/>
    </source>
</evidence>
<evidence type="ECO:0000256" key="6">
    <source>
        <dbReference type="ARBA" id="ARBA00023004"/>
    </source>
</evidence>
<keyword evidence="2 11" id="KW-0813">Transport</keyword>
<keyword evidence="9 11" id="KW-0472">Membrane</keyword>
<evidence type="ECO:0000259" key="12">
    <source>
        <dbReference type="Pfam" id="PF07715"/>
    </source>
</evidence>
<dbReference type="Pfam" id="PF07715">
    <property type="entry name" value="Plug"/>
    <property type="match status" value="1"/>
</dbReference>
<dbReference type="PROSITE" id="PS52016">
    <property type="entry name" value="TONB_DEPENDENT_REC_3"/>
    <property type="match status" value="1"/>
</dbReference>
<dbReference type="InterPro" id="IPR012910">
    <property type="entry name" value="Plug_dom"/>
</dbReference>
<reference evidence="13" key="2">
    <citation type="submission" date="2020-09" db="EMBL/GenBank/DDBJ databases">
        <authorList>
            <person name="Sun Q."/>
            <person name="Zhou Y."/>
        </authorList>
    </citation>
    <scope>NUCLEOTIDE SEQUENCE</scope>
    <source>
        <strain evidence="13">CGMCC 1.15958</strain>
    </source>
</reference>
<keyword evidence="7" id="KW-0406">Ion transport</keyword>
<dbReference type="AlphaFoldDB" id="A0A916YYS1"/>
<keyword evidence="3 11" id="KW-1134">Transmembrane beta strand</keyword>
<evidence type="ECO:0000256" key="1">
    <source>
        <dbReference type="ARBA" id="ARBA00004571"/>
    </source>
</evidence>
<evidence type="ECO:0000256" key="8">
    <source>
        <dbReference type="ARBA" id="ARBA00023077"/>
    </source>
</evidence>
<evidence type="ECO:0000256" key="3">
    <source>
        <dbReference type="ARBA" id="ARBA00022452"/>
    </source>
</evidence>
<dbReference type="SUPFAM" id="SSF56935">
    <property type="entry name" value="Porins"/>
    <property type="match status" value="1"/>
</dbReference>
<evidence type="ECO:0000256" key="5">
    <source>
        <dbReference type="ARBA" id="ARBA00022692"/>
    </source>
</evidence>
<reference evidence="13" key="1">
    <citation type="journal article" date="2014" name="Int. J. Syst. Evol. Microbiol.">
        <title>Complete genome sequence of Corynebacterium casei LMG S-19264T (=DSM 44701T), isolated from a smear-ripened cheese.</title>
        <authorList>
            <consortium name="US DOE Joint Genome Institute (JGI-PGF)"/>
            <person name="Walter F."/>
            <person name="Albersmeier A."/>
            <person name="Kalinowski J."/>
            <person name="Ruckert C."/>
        </authorList>
    </citation>
    <scope>NUCLEOTIDE SEQUENCE</scope>
    <source>
        <strain evidence="13">CGMCC 1.15958</strain>
    </source>
</reference>
<gene>
    <name evidence="13" type="primary">fyuA</name>
    <name evidence="13" type="ORF">GCM10011514_34690</name>
</gene>
<keyword evidence="6" id="KW-0408">Iron</keyword>
<protein>
    <submittedName>
        <fullName evidence="13">TonB-dependent receptor</fullName>
    </submittedName>
</protein>
<feature type="domain" description="TonB-dependent receptor plug" evidence="12">
    <location>
        <begin position="104"/>
        <end position="210"/>
    </location>
</feature>
<dbReference type="GO" id="GO:0006826">
    <property type="term" value="P:iron ion transport"/>
    <property type="evidence" value="ECO:0007669"/>
    <property type="project" value="UniProtKB-KW"/>
</dbReference>
<dbReference type="GO" id="GO:0009279">
    <property type="term" value="C:cell outer membrane"/>
    <property type="evidence" value="ECO:0007669"/>
    <property type="project" value="UniProtKB-SubCell"/>
</dbReference>
<evidence type="ECO:0000256" key="11">
    <source>
        <dbReference type="PROSITE-ProRule" id="PRU01360"/>
    </source>
</evidence>
<keyword evidence="8" id="KW-0798">TonB box</keyword>
<organism evidence="13 14">
    <name type="scientific">Emticicia aquatilis</name>
    <dbReference type="NCBI Taxonomy" id="1537369"/>
    <lineage>
        <taxon>Bacteria</taxon>
        <taxon>Pseudomonadati</taxon>
        <taxon>Bacteroidota</taxon>
        <taxon>Cytophagia</taxon>
        <taxon>Cytophagales</taxon>
        <taxon>Leadbetterellaceae</taxon>
        <taxon>Emticicia</taxon>
    </lineage>
</organism>
<keyword evidence="5 11" id="KW-0812">Transmembrane</keyword>
<keyword evidence="14" id="KW-1185">Reference proteome</keyword>
<comment type="similarity">
    <text evidence="11">Belongs to the TonB-dependent receptor family.</text>
</comment>
<accession>A0A916YYS1</accession>
<dbReference type="PANTHER" id="PTHR32552">
    <property type="entry name" value="FERRICHROME IRON RECEPTOR-RELATED"/>
    <property type="match status" value="1"/>
</dbReference>
<comment type="subcellular location">
    <subcellularLocation>
        <location evidence="1 11">Cell outer membrane</location>
        <topology evidence="1 11">Multi-pass membrane protein</topology>
    </subcellularLocation>
</comment>
<dbReference type="InterPro" id="IPR008969">
    <property type="entry name" value="CarboxyPept-like_regulatory"/>
</dbReference>
<evidence type="ECO:0000256" key="2">
    <source>
        <dbReference type="ARBA" id="ARBA00022448"/>
    </source>
</evidence>
<dbReference type="PANTHER" id="PTHR32552:SF81">
    <property type="entry name" value="TONB-DEPENDENT OUTER MEMBRANE RECEPTOR"/>
    <property type="match status" value="1"/>
</dbReference>
<evidence type="ECO:0000256" key="7">
    <source>
        <dbReference type="ARBA" id="ARBA00023065"/>
    </source>
</evidence>
<sequence length="801" mass="89613">MFGQNITFSGKVTRAESGEVLIGASVSVKGTTRGTITDISGKYKLNAKGEDVVLIAKYIGFKDREIAVKVNGRDKINVDFAMVSNDTQLQDIIVTANKTEEYLQKVNVAATVISSKDIEQRTSYSTLDALKDAPLVLTDSWIASQTSFSIRGLANNFDNVGFESTVGLYIDDVYFSRGFAFNSALFDIDRIEVLRGPQGTLFGKNTIGGVVNVISEKPEWANNGQGEIVYGNYNYLQLRGKWNYELIKNKLSMRLTGALTRRNGYIKDPNPAINASNGNNYNGLRGTIFYNPNDKTDITFKAYYGRDNKTEQTMIYLSGQGENPLGVPASDIDTYSANTPQTFYRNQSGGMLRLNRKVGENTFTSISAFNSSEDFVKQDFDETIVDVSRWGRKQGLKNFSQEFRLASPRSDDRTISYVGGLYFLSERIKGLDTSSINEGFIPFARKYLNSKVPDIKGFQETYDVHSDIQSVSFAAFGSGSYKLSEKLKINAGLRFTSEARKFSFYENIGYFIYNGKPVKLMDTYAAQVGSAQNPLTRQTNDNVLTYDISLDYKVNPYVLTYVKYVKGFKGTGFNTSVTRDVTGSALVFKPEYVTSFEAGFKSKFSNRMKLNAAVFYNNYLNKQEFLDQGETVTIVNADKTGGMGAEAEFSAMLKGFRFDISGGLIDMKYKKFIFGKDENGELIDFSGNKLLKAPNVTLSVAPSYTYNLIDKYKLLFGLSINHVGKAYNDISNSEIIARQPSTIINSRVSLMPKNGKWSIALWGKNLGNQIYYQHGWEYIWGSQASLSRPRTYGIEMYLNFF</sequence>
<dbReference type="Proteomes" id="UP000609064">
    <property type="component" value="Unassembled WGS sequence"/>
</dbReference>
<name>A0A916YYS1_9BACT</name>
<dbReference type="InterPro" id="IPR039426">
    <property type="entry name" value="TonB-dep_rcpt-like"/>
</dbReference>
<dbReference type="SUPFAM" id="SSF49464">
    <property type="entry name" value="Carboxypeptidase regulatory domain-like"/>
    <property type="match status" value="1"/>
</dbReference>